<dbReference type="AlphaFoldDB" id="A5DEU5"/>
<dbReference type="EMBL" id="CH408156">
    <property type="protein sequence ID" value="EDK37698.1"/>
    <property type="molecule type" value="Genomic_DNA"/>
</dbReference>
<protein>
    <submittedName>
        <fullName evidence="3">Uncharacterized protein</fullName>
    </submittedName>
</protein>
<dbReference type="GeneID" id="5127926"/>
<dbReference type="Proteomes" id="UP000001997">
    <property type="component" value="Unassembled WGS sequence"/>
</dbReference>
<dbReference type="STRING" id="294746.A5DEU5"/>
<evidence type="ECO:0000313" key="4">
    <source>
        <dbReference type="Proteomes" id="UP000001997"/>
    </source>
</evidence>
<keyword evidence="2" id="KW-0472">Membrane</keyword>
<accession>A5DEU5</accession>
<proteinExistence type="predicted"/>
<reference evidence="3 4" key="1">
    <citation type="journal article" date="2009" name="Nature">
        <title>Evolution of pathogenicity and sexual reproduction in eight Candida genomes.</title>
        <authorList>
            <person name="Butler G."/>
            <person name="Rasmussen M.D."/>
            <person name="Lin M.F."/>
            <person name="Santos M.A."/>
            <person name="Sakthikumar S."/>
            <person name="Munro C.A."/>
            <person name="Rheinbay E."/>
            <person name="Grabherr M."/>
            <person name="Forche A."/>
            <person name="Reedy J.L."/>
            <person name="Agrafioti I."/>
            <person name="Arnaud M.B."/>
            <person name="Bates S."/>
            <person name="Brown A.J."/>
            <person name="Brunke S."/>
            <person name="Costanzo M.C."/>
            <person name="Fitzpatrick D.A."/>
            <person name="de Groot P.W."/>
            <person name="Harris D."/>
            <person name="Hoyer L.L."/>
            <person name="Hube B."/>
            <person name="Klis F.M."/>
            <person name="Kodira C."/>
            <person name="Lennard N."/>
            <person name="Logue M.E."/>
            <person name="Martin R."/>
            <person name="Neiman A.M."/>
            <person name="Nikolaou E."/>
            <person name="Quail M.A."/>
            <person name="Quinn J."/>
            <person name="Santos M.C."/>
            <person name="Schmitzberger F.F."/>
            <person name="Sherlock G."/>
            <person name="Shah P."/>
            <person name="Silverstein K.A."/>
            <person name="Skrzypek M.S."/>
            <person name="Soll D."/>
            <person name="Staggs R."/>
            <person name="Stansfield I."/>
            <person name="Stumpf M.P."/>
            <person name="Sudbery P.E."/>
            <person name="Srikantha T."/>
            <person name="Zeng Q."/>
            <person name="Berman J."/>
            <person name="Berriman M."/>
            <person name="Heitman J."/>
            <person name="Gow N.A."/>
            <person name="Lorenz M.C."/>
            <person name="Birren B.W."/>
            <person name="Kellis M."/>
            <person name="Cuomo C.A."/>
        </authorList>
    </citation>
    <scope>NUCLEOTIDE SEQUENCE [LARGE SCALE GENOMIC DNA]</scope>
    <source>
        <strain evidence="4">ATCC 6260 / CBS 566 / DSM 6381 / JCM 1539 / NBRC 10279 / NRRL Y-324</strain>
    </source>
</reference>
<dbReference type="VEuPathDB" id="FungiDB:PGUG_01796"/>
<dbReference type="OMA" id="IPQTYAH"/>
<feature type="transmembrane region" description="Helical" evidence="2">
    <location>
        <begin position="80"/>
        <end position="99"/>
    </location>
</feature>
<dbReference type="HOGENOM" id="CLU_1896151_0_0_1"/>
<sequence length="143" mass="15476">MYRIARNTTKITSITRPYATGRRQLMDETVRKPEVKQVVHTSHDRPAPGAASSVKNGTMGTHPLEPAATARTFRKQLPKALGALAAALGLFVVLPFGTIEGSDLVESVPRQDTAAAKITKDGKVEVDIPQTYAHLDKPSDDDE</sequence>
<evidence type="ECO:0000256" key="1">
    <source>
        <dbReference type="SAM" id="MobiDB-lite"/>
    </source>
</evidence>
<feature type="region of interest" description="Disordered" evidence="1">
    <location>
        <begin position="37"/>
        <end position="64"/>
    </location>
</feature>
<evidence type="ECO:0000313" key="3">
    <source>
        <dbReference type="EMBL" id="EDK37698.1"/>
    </source>
</evidence>
<keyword evidence="2" id="KW-1133">Transmembrane helix</keyword>
<dbReference type="RefSeq" id="XP_001486125.1">
    <property type="nucleotide sequence ID" value="XM_001486075.1"/>
</dbReference>
<keyword evidence="4" id="KW-1185">Reference proteome</keyword>
<organism evidence="3 4">
    <name type="scientific">Meyerozyma guilliermondii (strain ATCC 6260 / CBS 566 / DSM 6381 / JCM 1539 / NBRC 10279 / NRRL Y-324)</name>
    <name type="common">Yeast</name>
    <name type="synonym">Candida guilliermondii</name>
    <dbReference type="NCBI Taxonomy" id="294746"/>
    <lineage>
        <taxon>Eukaryota</taxon>
        <taxon>Fungi</taxon>
        <taxon>Dikarya</taxon>
        <taxon>Ascomycota</taxon>
        <taxon>Saccharomycotina</taxon>
        <taxon>Pichiomycetes</taxon>
        <taxon>Debaryomycetaceae</taxon>
        <taxon>Meyerozyma</taxon>
    </lineage>
</organism>
<keyword evidence="2" id="KW-0812">Transmembrane</keyword>
<dbReference type="InParanoid" id="A5DEU5"/>
<feature type="compositionally biased region" description="Basic and acidic residues" evidence="1">
    <location>
        <begin position="37"/>
        <end position="46"/>
    </location>
</feature>
<evidence type="ECO:0000256" key="2">
    <source>
        <dbReference type="SAM" id="Phobius"/>
    </source>
</evidence>
<dbReference type="OrthoDB" id="4013991at2759"/>
<dbReference type="KEGG" id="pgu:PGUG_01796"/>
<gene>
    <name evidence="3" type="ORF">PGUG_01796</name>
</gene>
<name>A5DEU5_PICGU</name>